<feature type="compositionally biased region" description="Low complexity" evidence="1">
    <location>
        <begin position="22"/>
        <end position="33"/>
    </location>
</feature>
<feature type="compositionally biased region" description="Polar residues" evidence="1">
    <location>
        <begin position="1"/>
        <end position="14"/>
    </location>
</feature>
<sequence length="33" mass="3683">MTKQYKNNTNNELYDTTHKNQSAGLLASLSLSP</sequence>
<accession>A0A653KVK8</accession>
<organism evidence="2 3">
    <name type="scientific">Aeromonas veronii</name>
    <dbReference type="NCBI Taxonomy" id="654"/>
    <lineage>
        <taxon>Bacteria</taxon>
        <taxon>Pseudomonadati</taxon>
        <taxon>Pseudomonadota</taxon>
        <taxon>Gammaproteobacteria</taxon>
        <taxon>Aeromonadales</taxon>
        <taxon>Aeromonadaceae</taxon>
        <taxon>Aeromonas</taxon>
    </lineage>
</organism>
<gene>
    <name evidence="2" type="ORF">AERO8C_150221</name>
</gene>
<dbReference type="EMBL" id="CABWLC010000007">
    <property type="protein sequence ID" value="VXA83503.1"/>
    <property type="molecule type" value="Genomic_DNA"/>
</dbReference>
<proteinExistence type="predicted"/>
<evidence type="ECO:0000313" key="3">
    <source>
        <dbReference type="Proteomes" id="UP000439123"/>
    </source>
</evidence>
<dbReference type="Proteomes" id="UP000439123">
    <property type="component" value="Unassembled WGS sequence"/>
</dbReference>
<name>A0A653KVK8_AERVE</name>
<evidence type="ECO:0000256" key="1">
    <source>
        <dbReference type="SAM" id="MobiDB-lite"/>
    </source>
</evidence>
<dbReference type="AlphaFoldDB" id="A0A653KVK8"/>
<feature type="region of interest" description="Disordered" evidence="1">
    <location>
        <begin position="1"/>
        <end position="33"/>
    </location>
</feature>
<reference evidence="2 3" key="1">
    <citation type="submission" date="2019-10" db="EMBL/GenBank/DDBJ databases">
        <authorList>
            <person name="Karimi E."/>
        </authorList>
    </citation>
    <scope>NUCLEOTIDE SEQUENCE [LARGE SCALE GENOMIC DNA]</scope>
    <source>
        <strain evidence="2">Aeromonas sp. 8C</strain>
    </source>
</reference>
<protein>
    <submittedName>
        <fullName evidence="2">Uncharacterized protein</fullName>
    </submittedName>
</protein>
<evidence type="ECO:0000313" key="2">
    <source>
        <dbReference type="EMBL" id="VXA83503.1"/>
    </source>
</evidence>